<keyword evidence="1" id="KW-0812">Transmembrane</keyword>
<gene>
    <name evidence="2" type="ORF">LCMAC202_03120</name>
</gene>
<evidence type="ECO:0000256" key="1">
    <source>
        <dbReference type="SAM" id="Phobius"/>
    </source>
</evidence>
<dbReference type="EMBL" id="MK500372">
    <property type="protein sequence ID" value="QBK87951.1"/>
    <property type="molecule type" value="Genomic_DNA"/>
</dbReference>
<keyword evidence="1" id="KW-1133">Transmembrane helix</keyword>
<evidence type="ECO:0000313" key="2">
    <source>
        <dbReference type="EMBL" id="QBK87951.1"/>
    </source>
</evidence>
<organism evidence="2">
    <name type="scientific">Marseillevirus LCMAC202</name>
    <dbReference type="NCBI Taxonomy" id="2506606"/>
    <lineage>
        <taxon>Viruses</taxon>
        <taxon>Varidnaviria</taxon>
        <taxon>Bamfordvirae</taxon>
        <taxon>Nucleocytoviricota</taxon>
        <taxon>Megaviricetes</taxon>
        <taxon>Pimascovirales</taxon>
        <taxon>Pimascovirales incertae sedis</taxon>
        <taxon>Marseilleviridae</taxon>
    </lineage>
</organism>
<sequence>MNILEEMIIWIGAAVLAFIFPESVER</sequence>
<proteinExistence type="predicted"/>
<name>A0A481YYF8_9VIRU</name>
<keyword evidence="1" id="KW-0472">Membrane</keyword>
<accession>A0A481YYF8</accession>
<feature type="transmembrane region" description="Helical" evidence="1">
    <location>
        <begin position="7"/>
        <end position="24"/>
    </location>
</feature>
<reference evidence="2" key="1">
    <citation type="journal article" date="2019" name="MBio">
        <title>Virus Genomes from Deep Sea Sediments Expand the Ocean Megavirome and Support Independent Origins of Viral Gigantism.</title>
        <authorList>
            <person name="Backstrom D."/>
            <person name="Yutin N."/>
            <person name="Jorgensen S.L."/>
            <person name="Dharamshi J."/>
            <person name="Homa F."/>
            <person name="Zaremba-Niedwiedzka K."/>
            <person name="Spang A."/>
            <person name="Wolf Y.I."/>
            <person name="Koonin E.V."/>
            <person name="Ettema T.J."/>
        </authorList>
    </citation>
    <scope>NUCLEOTIDE SEQUENCE</scope>
</reference>
<protein>
    <submittedName>
        <fullName evidence="2">Uncharacterized protein</fullName>
    </submittedName>
</protein>